<protein>
    <recommendedName>
        <fullName evidence="4">Ig-like domain (Group 3)</fullName>
    </recommendedName>
</protein>
<reference evidence="2 3" key="1">
    <citation type="submission" date="2020-04" db="EMBL/GenBank/DDBJ databases">
        <title>Molecular characterization of pseudomonads from Agaricus bisporus reveal novel blotch 2 pathogens in Western Europe.</title>
        <authorList>
            <person name="Taparia T."/>
            <person name="Krijger M."/>
            <person name="Haynes E."/>
            <person name="Elpinstone J.G."/>
            <person name="Noble R."/>
            <person name="Van Der Wolf J."/>
        </authorList>
    </citation>
    <scope>NUCLEOTIDE SEQUENCE [LARGE SCALE GENOMIC DNA]</scope>
    <source>
        <strain evidence="2 3">F1001</strain>
    </source>
</reference>
<evidence type="ECO:0000313" key="3">
    <source>
        <dbReference type="Proteomes" id="UP000582981"/>
    </source>
</evidence>
<dbReference type="Gene3D" id="2.60.40.10">
    <property type="entry name" value="Immunoglobulins"/>
    <property type="match status" value="3"/>
</dbReference>
<feature type="region of interest" description="Disordered" evidence="1">
    <location>
        <begin position="1073"/>
        <end position="1094"/>
    </location>
</feature>
<organism evidence="2 3">
    <name type="scientific">Pseudomonas gingeri</name>
    <dbReference type="NCBI Taxonomy" id="117681"/>
    <lineage>
        <taxon>Bacteria</taxon>
        <taxon>Pseudomonadati</taxon>
        <taxon>Pseudomonadota</taxon>
        <taxon>Gammaproteobacteria</taxon>
        <taxon>Pseudomonadales</taxon>
        <taxon>Pseudomonadaceae</taxon>
        <taxon>Pseudomonas</taxon>
    </lineage>
</organism>
<dbReference type="EMBL" id="JACAPU010000013">
    <property type="protein sequence ID" value="NWB46843.1"/>
    <property type="molecule type" value="Genomic_DNA"/>
</dbReference>
<evidence type="ECO:0000256" key="1">
    <source>
        <dbReference type="SAM" id="MobiDB-lite"/>
    </source>
</evidence>
<gene>
    <name evidence="2" type="ORF">HX829_10075</name>
</gene>
<dbReference type="Proteomes" id="UP000582981">
    <property type="component" value="Unassembled WGS sequence"/>
</dbReference>
<evidence type="ECO:0000313" key="2">
    <source>
        <dbReference type="EMBL" id="NWB46843.1"/>
    </source>
</evidence>
<evidence type="ECO:0008006" key="4">
    <source>
        <dbReference type="Google" id="ProtNLM"/>
    </source>
</evidence>
<sequence length="1265" mass="132553">MGTDDLVERHEQGETPKDAPITNVFENKEFIQAPIDISPIVDSEKEGIQPRVKYVLAVLHSVFGYWAELEVEYSWDAPGYFFTCHTLRYRVSNNGRRSGNIIFGFASRTSWGGGEISNDNAIQDGNWHAISAGGEVSGNAKEATIIFKYIFDVAIIEDPWALIECIIPFSVAPPTITNPGVVWTARPTLHGTGLPNATVKLYQSGAGTVLFGTATVLGNQWVTQLTEPLWMADPFTMTASQTLNGVISGWATPTSFAVLFKPVISSITVSADGKPTVIGTGGLKDATLEIWHQGGGGGVQLTTTVQSSGLWSATATAAWVPGTYSITAKQIGKVTKESSDWAEGKTFTVKPPKPAITSPPNPAAANQVLTITGVYSGAVILQVLTEAGSAIPGTFSASGTTRTFTPTANWPAGTSKVKVVQSVNGVASDPSNLATLAVKPAKPVITAPPNPAAANQVLTITGVPSGTVTLKMLTEAGAEIAGTFSTSGTSRTFTPTANWAPGTQKVKVVQTVGGMASDPSDLATLVVKPAKPAITAPPNPAAASQALTITGVDSGTVTLKMLTEAGADIAGIFSTSGTSRTFWPTQTWAPGTTKIKVVQTVDGMVSDPSDLATLVVKTPAPAITAPPNPAPANQVLTITRVYSTATLKMLTEAGAEIAGTFSTSGASRTFTPAVNWAVGTQKVKVVQTVDGVASDPSDLATLAVQPPKPTITNPLVIKTDKPTMSGTGVAGATINLYEHGVGGVILGTGTVQADNTWTVTLTQPLRMADPFTMAVRQTLNGMTSDWADIISFAVLFKPVISEVTVSADGSPTVSGTGGLEGATVDIRFQGGAGGTQLTATVQPNGSWSVLSGEPWVPNTYTITAKQIGPVTQQSSDWSDNKTFTVKPAKPAITALPAPVPANQALTVTGVYSGTVTLEMLTEAGAEIPGTFATTGNTSLFTPTADWAPGPHQVKVVQTVNEVASDPSDECTFTVEVGDQPEAPQFELPLPGSRTSTRPLIRVTGQSLALMTVRHAGAQTLHEENANAEGVLEFVAATPLVPGPNALEVKQKGNGPESDWSEPHRFTVKELPQTPVIDAPTPGSFNPRNPTIRGQGETRGQILLRHEDDPDNLITTLNGVTPWRWTAQEPWDVGQYTIQVQQTDDGDSSPWSEPRTFEVVDARYGIGDASAVLTQPVLSKNESVLLRVQVVSGVTGEAVEGVKVEWCIAGEQAAMETTVTGPDGWTRYPYTPGTAGKHTVLADLTSENQGVEITQPFEVTAWLDDA</sequence>
<proteinExistence type="predicted"/>
<dbReference type="AlphaFoldDB" id="A0A7Y8BKQ5"/>
<accession>A0A7Y8BKQ5</accession>
<comment type="caution">
    <text evidence="2">The sequence shown here is derived from an EMBL/GenBank/DDBJ whole genome shotgun (WGS) entry which is preliminary data.</text>
</comment>
<dbReference type="SUPFAM" id="SSF49373">
    <property type="entry name" value="Invasin/intimin cell-adhesion fragments"/>
    <property type="match status" value="1"/>
</dbReference>
<dbReference type="InterPro" id="IPR013783">
    <property type="entry name" value="Ig-like_fold"/>
</dbReference>
<name>A0A7Y8BKQ5_9PSED</name>
<dbReference type="RefSeq" id="WP_177143993.1">
    <property type="nucleotide sequence ID" value="NZ_JACAPU010000013.1"/>
</dbReference>
<dbReference type="InterPro" id="IPR008964">
    <property type="entry name" value="Invasin/intimin_cell_adhesion"/>
</dbReference>